<organism evidence="3 4">
    <name type="scientific">Peronospora matthiolae</name>
    <dbReference type="NCBI Taxonomy" id="2874970"/>
    <lineage>
        <taxon>Eukaryota</taxon>
        <taxon>Sar</taxon>
        <taxon>Stramenopiles</taxon>
        <taxon>Oomycota</taxon>
        <taxon>Peronosporomycetes</taxon>
        <taxon>Peronosporales</taxon>
        <taxon>Peronosporaceae</taxon>
        <taxon>Peronospora</taxon>
    </lineage>
</organism>
<dbReference type="AlphaFoldDB" id="A0AAV1VHS7"/>
<keyword evidence="1" id="KW-0175">Coiled coil</keyword>
<comment type="caution">
    <text evidence="3">The sequence shown here is derived from an EMBL/GenBank/DDBJ whole genome shotgun (WGS) entry which is preliminary data.</text>
</comment>
<proteinExistence type="predicted"/>
<evidence type="ECO:0000313" key="3">
    <source>
        <dbReference type="EMBL" id="CAK7945787.1"/>
    </source>
</evidence>
<gene>
    <name evidence="3" type="ORF">PM001_LOCUS30937</name>
</gene>
<name>A0AAV1VHS7_9STRA</name>
<evidence type="ECO:0000256" key="1">
    <source>
        <dbReference type="SAM" id="Coils"/>
    </source>
</evidence>
<sequence length="302" mass="34307">MAWREPHDLFGTTPCDRMMMEEVLELLSTGSPTSDYELFSSDACHNCDRIQNGREMLEKCLVASPEATMGSQSDALVQEVKCDEEMYVENHEQEPSPSPDEARATRHVIQGTDSQSCNGDLHLIEVAPVPVSPPNMPRAGLNPIGIRDSSTVATIPISPPASVLQQNLRDSPLSGQRSCPSDHHNLDKNTVSNGQHIFVMDATEFDELRRKMQMQTASRRYRKRKKERGRHQTVQLQRLQVELSRLQDRETQMKKYRQRSIESLQQELAMHQDEAATLSCKLKDAARDETDWITTTSKYLRT</sequence>
<dbReference type="Proteomes" id="UP001162060">
    <property type="component" value="Unassembled WGS sequence"/>
</dbReference>
<dbReference type="EMBL" id="CAKLBY020000338">
    <property type="protein sequence ID" value="CAK7945787.1"/>
    <property type="molecule type" value="Genomic_DNA"/>
</dbReference>
<evidence type="ECO:0008006" key="5">
    <source>
        <dbReference type="Google" id="ProtNLM"/>
    </source>
</evidence>
<evidence type="ECO:0000313" key="4">
    <source>
        <dbReference type="Proteomes" id="UP001162060"/>
    </source>
</evidence>
<protein>
    <recommendedName>
        <fullName evidence="5">BZIP domain-containing protein</fullName>
    </recommendedName>
</protein>
<reference evidence="3" key="1">
    <citation type="submission" date="2024-01" db="EMBL/GenBank/DDBJ databases">
        <authorList>
            <person name="Webb A."/>
        </authorList>
    </citation>
    <scope>NUCLEOTIDE SEQUENCE</scope>
    <source>
        <strain evidence="3">Pm1</strain>
    </source>
</reference>
<accession>A0AAV1VHS7</accession>
<feature type="coiled-coil region" evidence="1">
    <location>
        <begin position="236"/>
        <end position="281"/>
    </location>
</feature>
<evidence type="ECO:0000256" key="2">
    <source>
        <dbReference type="SAM" id="MobiDB-lite"/>
    </source>
</evidence>
<feature type="compositionally biased region" description="Polar residues" evidence="2">
    <location>
        <begin position="170"/>
        <end position="179"/>
    </location>
</feature>
<feature type="region of interest" description="Disordered" evidence="2">
    <location>
        <begin position="170"/>
        <end position="189"/>
    </location>
</feature>